<sequence length="125" mass="13375">MSDLRRPQRILLGTGLTAATTSGLGVAINLATEPHSSWPIWVVVVLLTVASALLMAWLTAPGRNGTAREFDARDVSLTGEAEVRPRKGAAVRTRNFTAGDQARFIVTDSSDPGQMKGEEVGEDDR</sequence>
<accession>A0ABQ3XF05</accession>
<evidence type="ECO:0000256" key="1">
    <source>
        <dbReference type="SAM" id="Phobius"/>
    </source>
</evidence>
<evidence type="ECO:0000313" key="3">
    <source>
        <dbReference type="Proteomes" id="UP000612282"/>
    </source>
</evidence>
<keyword evidence="1" id="KW-0472">Membrane</keyword>
<evidence type="ECO:0000313" key="2">
    <source>
        <dbReference type="EMBL" id="GID57061.1"/>
    </source>
</evidence>
<name>A0ABQ3XF05_9ACTN</name>
<gene>
    <name evidence="2" type="ORF">Aco03nite_054650</name>
</gene>
<dbReference type="RefSeq" id="WP_203799254.1">
    <property type="nucleotide sequence ID" value="NZ_BAAAQE010000094.1"/>
</dbReference>
<feature type="transmembrane region" description="Helical" evidence="1">
    <location>
        <begin position="12"/>
        <end position="32"/>
    </location>
</feature>
<reference evidence="2 3" key="1">
    <citation type="submission" date="2021-01" db="EMBL/GenBank/DDBJ databases">
        <title>Whole genome shotgun sequence of Actinoplanes couchii NBRC 106145.</title>
        <authorList>
            <person name="Komaki H."/>
            <person name="Tamura T."/>
        </authorList>
    </citation>
    <scope>NUCLEOTIDE SEQUENCE [LARGE SCALE GENOMIC DNA]</scope>
    <source>
        <strain evidence="2 3">NBRC 106145</strain>
    </source>
</reference>
<dbReference type="EMBL" id="BOMG01000064">
    <property type="protein sequence ID" value="GID57061.1"/>
    <property type="molecule type" value="Genomic_DNA"/>
</dbReference>
<organism evidence="2 3">
    <name type="scientific">Actinoplanes couchii</name>
    <dbReference type="NCBI Taxonomy" id="403638"/>
    <lineage>
        <taxon>Bacteria</taxon>
        <taxon>Bacillati</taxon>
        <taxon>Actinomycetota</taxon>
        <taxon>Actinomycetes</taxon>
        <taxon>Micromonosporales</taxon>
        <taxon>Micromonosporaceae</taxon>
        <taxon>Actinoplanes</taxon>
    </lineage>
</organism>
<keyword evidence="3" id="KW-1185">Reference proteome</keyword>
<keyword evidence="1" id="KW-0812">Transmembrane</keyword>
<comment type="caution">
    <text evidence="2">The sequence shown here is derived from an EMBL/GenBank/DDBJ whole genome shotgun (WGS) entry which is preliminary data.</text>
</comment>
<feature type="transmembrane region" description="Helical" evidence="1">
    <location>
        <begin position="38"/>
        <end position="58"/>
    </location>
</feature>
<keyword evidence="1" id="KW-1133">Transmembrane helix</keyword>
<proteinExistence type="predicted"/>
<dbReference type="Proteomes" id="UP000612282">
    <property type="component" value="Unassembled WGS sequence"/>
</dbReference>
<protein>
    <submittedName>
        <fullName evidence="2">Uncharacterized protein</fullName>
    </submittedName>
</protein>